<accession>A0ABP8UFP4</accession>
<evidence type="ECO:0000259" key="2">
    <source>
        <dbReference type="Pfam" id="PF00296"/>
    </source>
</evidence>
<evidence type="ECO:0000313" key="3">
    <source>
        <dbReference type="EMBL" id="GAA4630926.1"/>
    </source>
</evidence>
<name>A0ABP8UFP4_9ACTN</name>
<evidence type="ECO:0000313" key="4">
    <source>
        <dbReference type="Proteomes" id="UP001501442"/>
    </source>
</evidence>
<organism evidence="3 4">
    <name type="scientific">Actinoallomurus vinaceus</name>
    <dbReference type="NCBI Taxonomy" id="1080074"/>
    <lineage>
        <taxon>Bacteria</taxon>
        <taxon>Bacillati</taxon>
        <taxon>Actinomycetota</taxon>
        <taxon>Actinomycetes</taxon>
        <taxon>Streptosporangiales</taxon>
        <taxon>Thermomonosporaceae</taxon>
        <taxon>Actinoallomurus</taxon>
    </lineage>
</organism>
<dbReference type="PANTHER" id="PTHR43244">
    <property type="match status" value="1"/>
</dbReference>
<dbReference type="InterPro" id="IPR036661">
    <property type="entry name" value="Luciferase-like_sf"/>
</dbReference>
<dbReference type="SUPFAM" id="SSF51679">
    <property type="entry name" value="Bacterial luciferase-like"/>
    <property type="match status" value="1"/>
</dbReference>
<feature type="domain" description="Luciferase-like" evidence="2">
    <location>
        <begin position="16"/>
        <end position="289"/>
    </location>
</feature>
<proteinExistence type="predicted"/>
<dbReference type="CDD" id="cd01097">
    <property type="entry name" value="Tetrahydromethanopterin_reductase"/>
    <property type="match status" value="1"/>
</dbReference>
<dbReference type="PANTHER" id="PTHR43244:SF1">
    <property type="entry name" value="5,10-METHYLENETETRAHYDROMETHANOPTERIN REDUCTASE"/>
    <property type="match status" value="1"/>
</dbReference>
<dbReference type="RefSeq" id="WP_345434271.1">
    <property type="nucleotide sequence ID" value="NZ_BAABHK010000008.1"/>
</dbReference>
<comment type="caution">
    <text evidence="3">The sequence shown here is derived from an EMBL/GenBank/DDBJ whole genome shotgun (WGS) entry which is preliminary data.</text>
</comment>
<protein>
    <recommendedName>
        <fullName evidence="2">Luciferase-like domain-containing protein</fullName>
    </recommendedName>
</protein>
<evidence type="ECO:0000256" key="1">
    <source>
        <dbReference type="ARBA" id="ARBA00023002"/>
    </source>
</evidence>
<dbReference type="Pfam" id="PF00296">
    <property type="entry name" value="Bac_luciferase"/>
    <property type="match status" value="1"/>
</dbReference>
<dbReference type="InterPro" id="IPR011251">
    <property type="entry name" value="Luciferase-like_dom"/>
</dbReference>
<dbReference type="Proteomes" id="UP001501442">
    <property type="component" value="Unassembled WGS sequence"/>
</dbReference>
<gene>
    <name evidence="3" type="ORF">GCM10023196_058260</name>
</gene>
<keyword evidence="4" id="KW-1185">Reference proteome</keyword>
<dbReference type="EMBL" id="BAABHK010000008">
    <property type="protein sequence ID" value="GAA4630926.1"/>
    <property type="molecule type" value="Genomic_DNA"/>
</dbReference>
<sequence>MTAYSIMMPFAPARSHQILPYAALTQWSTAHRLWQGQADISDPNQTFVFAAASGFRVPVGTGVLLMPNRHPATAAQLAQTLAMTTGHPVVAGYGPGAEALQRSLLGRPYRSPLTATREYLTIMRGLLAGERVEYEGEYFSCRFALRPVPSPPVEVGVGVLGPAMARVAGELADVAITWLVPAAHLRDVIVPALREGAEAAGRPVPRLVSIVPVALDTDGRDLPDVVIAGHSGHLRLPHYATMLRRCGIDIDTADPRAAATALIKGGAFLGGGLADVREQLRHHADAGADEIALNLSGVHVRHGETTALRELHMILEEVTA</sequence>
<dbReference type="Gene3D" id="3.20.20.30">
    <property type="entry name" value="Luciferase-like domain"/>
    <property type="match status" value="1"/>
</dbReference>
<dbReference type="InterPro" id="IPR050564">
    <property type="entry name" value="F420-G6PD/mer"/>
</dbReference>
<reference evidence="4" key="1">
    <citation type="journal article" date="2019" name="Int. J. Syst. Evol. Microbiol.">
        <title>The Global Catalogue of Microorganisms (GCM) 10K type strain sequencing project: providing services to taxonomists for standard genome sequencing and annotation.</title>
        <authorList>
            <consortium name="The Broad Institute Genomics Platform"/>
            <consortium name="The Broad Institute Genome Sequencing Center for Infectious Disease"/>
            <person name="Wu L."/>
            <person name="Ma J."/>
        </authorList>
    </citation>
    <scope>NUCLEOTIDE SEQUENCE [LARGE SCALE GENOMIC DNA]</scope>
    <source>
        <strain evidence="4">JCM 17939</strain>
    </source>
</reference>
<keyword evidence="1" id="KW-0560">Oxidoreductase</keyword>